<feature type="domain" description="PGF-CTERM archaeal protein-sorting signal" evidence="3">
    <location>
        <begin position="198"/>
        <end position="219"/>
    </location>
</feature>
<dbReference type="GO" id="GO:0005886">
    <property type="term" value="C:plasma membrane"/>
    <property type="evidence" value="ECO:0007669"/>
    <property type="project" value="UniProtKB-SubCell"/>
</dbReference>
<evidence type="ECO:0000259" key="3">
    <source>
        <dbReference type="Pfam" id="PF18204"/>
    </source>
</evidence>
<dbReference type="AlphaFoldDB" id="A0A3R7XIB8"/>
<evidence type="ECO:0000256" key="2">
    <source>
        <dbReference type="SAM" id="MobiDB-lite"/>
    </source>
</evidence>
<accession>A0A3R7XIB8</accession>
<organism evidence="4 5">
    <name type="scientific">Methanosalsum natronophilum</name>
    <dbReference type="NCBI Taxonomy" id="768733"/>
    <lineage>
        <taxon>Archaea</taxon>
        <taxon>Methanobacteriati</taxon>
        <taxon>Methanobacteriota</taxon>
        <taxon>Stenosarchaea group</taxon>
        <taxon>Methanomicrobia</taxon>
        <taxon>Methanosarcinales</taxon>
        <taxon>Methanosarcinaceae</taxon>
        <taxon>Methanosalsum</taxon>
    </lineage>
</organism>
<evidence type="ECO:0000313" key="4">
    <source>
        <dbReference type="EMBL" id="RQD85859.1"/>
    </source>
</evidence>
<dbReference type="InterPro" id="IPR026371">
    <property type="entry name" value="PGF_CTERM"/>
</dbReference>
<feature type="compositionally biased region" description="Acidic residues" evidence="2">
    <location>
        <begin position="175"/>
        <end position="197"/>
    </location>
</feature>
<gene>
    <name evidence="4" type="ORF">D5R95_04255</name>
</gene>
<feature type="region of interest" description="Disordered" evidence="2">
    <location>
        <begin position="172"/>
        <end position="197"/>
    </location>
</feature>
<dbReference type="NCBIfam" id="TIGR04126">
    <property type="entry name" value="PGF_CTERM"/>
    <property type="match status" value="1"/>
</dbReference>
<evidence type="ECO:0000313" key="5">
    <source>
        <dbReference type="Proteomes" id="UP000284763"/>
    </source>
</evidence>
<name>A0A3R7XIB8_9EURY</name>
<evidence type="ECO:0000256" key="1">
    <source>
        <dbReference type="ARBA" id="ARBA00022729"/>
    </source>
</evidence>
<reference evidence="4 5" key="1">
    <citation type="submission" date="2018-08" db="EMBL/GenBank/DDBJ databases">
        <title>The metabolism and importance of syntrophic acetate oxidation coupled to methane or sulfide production in haloalkaline environments.</title>
        <authorList>
            <person name="Timmers P.H.A."/>
            <person name="Vavourakis C.D."/>
            <person name="Sorokin D.Y."/>
            <person name="Sinninghe Damste J.S."/>
            <person name="Muyzer G."/>
            <person name="Stams A.J.M."/>
            <person name="Plugge C.M."/>
        </authorList>
    </citation>
    <scope>NUCLEOTIDE SEQUENCE [LARGE SCALE GENOMIC DNA]</scope>
    <source>
        <strain evidence="4">MSAO_Arc3</strain>
    </source>
</reference>
<keyword evidence="1" id="KW-0732">Signal</keyword>
<comment type="caution">
    <text evidence="4">The sequence shown here is derived from an EMBL/GenBank/DDBJ whole genome shotgun (WGS) entry which is preliminary data.</text>
</comment>
<sequence>DDETLRDEWMDSRSDLRNLAQNIRDNAETIKDELGHETSHSDDGNIKSVAANIHELAHKADRAAHDMRHDIDDENDFNKAEERMESLRGYIIDLGDPVHVLYGDVPASHAAIADEIHDDLHDLQDEFQNFEAAFQAYKENPDDETLRDEWMDSRSNLRNIAQNIRDNAETIKDELEPEPAPEPEPEPEPEFEDIEDAPGFETIFALAGILAVALFARRK</sequence>
<dbReference type="Pfam" id="PF18204">
    <property type="entry name" value="PGF-CTERM"/>
    <property type="match status" value="1"/>
</dbReference>
<feature type="non-terminal residue" evidence="4">
    <location>
        <position position="1"/>
    </location>
</feature>
<proteinExistence type="predicted"/>
<dbReference type="EMBL" id="QZAB01000280">
    <property type="protein sequence ID" value="RQD85859.1"/>
    <property type="molecule type" value="Genomic_DNA"/>
</dbReference>
<dbReference type="Proteomes" id="UP000284763">
    <property type="component" value="Unassembled WGS sequence"/>
</dbReference>
<dbReference type="GO" id="GO:0030115">
    <property type="term" value="C:S-layer"/>
    <property type="evidence" value="ECO:0007669"/>
    <property type="project" value="UniProtKB-SubCell"/>
</dbReference>
<protein>
    <submittedName>
        <fullName evidence="4">PGF-CTERM sorting domain-containing protein</fullName>
    </submittedName>
</protein>